<dbReference type="GO" id="GO:0005829">
    <property type="term" value="C:cytosol"/>
    <property type="evidence" value="ECO:0007669"/>
    <property type="project" value="TreeGrafter"/>
</dbReference>
<dbReference type="GO" id="GO:0072393">
    <property type="term" value="P:microtubule anchoring at microtubule organizing center"/>
    <property type="evidence" value="ECO:0007669"/>
    <property type="project" value="TreeGrafter"/>
</dbReference>
<gene>
    <name evidence="5" type="ORF">WMSIL1_LOCUS562</name>
</gene>
<evidence type="ECO:0000256" key="3">
    <source>
        <dbReference type="SAM" id="Coils"/>
    </source>
</evidence>
<dbReference type="GO" id="GO:0008093">
    <property type="term" value="F:cytoskeletal anchor activity"/>
    <property type="evidence" value="ECO:0007669"/>
    <property type="project" value="InterPro"/>
</dbReference>
<evidence type="ECO:0000256" key="4">
    <source>
        <dbReference type="SAM" id="MobiDB-lite"/>
    </source>
</evidence>
<dbReference type="EMBL" id="CABIJS010000011">
    <property type="protein sequence ID" value="VUZ39159.1"/>
    <property type="molecule type" value="Genomic_DNA"/>
</dbReference>
<evidence type="ECO:0000313" key="6">
    <source>
        <dbReference type="Proteomes" id="UP000321570"/>
    </source>
</evidence>
<name>A0A564XWM1_HYMDI</name>
<dbReference type="GO" id="GO:0070840">
    <property type="term" value="F:dynein complex binding"/>
    <property type="evidence" value="ECO:0007669"/>
    <property type="project" value="InterPro"/>
</dbReference>
<evidence type="ECO:0000313" key="5">
    <source>
        <dbReference type="EMBL" id="VUZ39159.1"/>
    </source>
</evidence>
<dbReference type="GO" id="GO:0070507">
    <property type="term" value="P:regulation of microtubule cytoskeleton organization"/>
    <property type="evidence" value="ECO:0007669"/>
    <property type="project" value="TreeGrafter"/>
</dbReference>
<feature type="region of interest" description="Disordered" evidence="4">
    <location>
        <begin position="798"/>
        <end position="838"/>
    </location>
</feature>
<dbReference type="InterPro" id="IPR018477">
    <property type="entry name" value="BICD"/>
</dbReference>
<sequence length="838" mass="94950">MSSSDVSNYKEEIEQLQSSLKEALREKYEAAQYGLRLLEEKDSLQAKLDENEEVLAQLKRELRLTQEKCDEQNELNRKMSRVGFQEEDDLLSRTANREEQLSNRIKDLEHDLKNTKIKYERQMTENDKIHQMMQEIQTKYDDGEKTRLELKQEIKAMKAKETQLLSELDELESENLELQKNVLVLKTSQIEFESLKHELKRGQEENDLMHVQLEEVTRLKRITEKSLEEALESLQIEREQRHNLKKELDSRLAYESFYHLNTIQNGLAQATQAQLLDENIGRSQGVGGDTIGKKGENLFSELQLSETTQFKAEMTDLQHKLEEAQRSAELASSEVNSKQDRINQLQDELDLIMGVQKRADTEFDANEAGEEESALKRSLRQTETRYSVALRQIASMQHDLWRYQELEKMNVDPALADETGLKSEVLKLRKELENRRDEIKHLKERIDNGAEAAQEVGIKTAGVSVFLRKGFSELLNLYMLVCVELKETPSKQVCDLASRSSIPLDSNNATSITDDSTASDPTVDASAAVGSSVITEPVTPDMLKKQVEDQITVLGHLRHAVQMFAEKNARMAQNVANGTSKFTNDAVEELNSEILQLRAKLTVKREQIASLRSVLKKNKSVAETALANLKQKYENEKAIVTDTLRNLRAELKMLKEDASTYTSIRAMFTEKHEEFVQQMDQLQQKLNKAEEEKRTLNSILRLAIQQKLSLTQRIEALEMELFAANPGSVRLPTDTAPPVRLYAPVDPTGAGASAQMQGPPTPGTLVPPPGPNAWFHAAPRLVCPPHPTSVTDPFNFVPTRAQTPSTQTPIFPPPNSQLKASGNAESMTRPQIRPTSNK</sequence>
<feature type="compositionally biased region" description="Polar residues" evidence="4">
    <location>
        <begin position="505"/>
        <end position="520"/>
    </location>
</feature>
<accession>A0A564XWM1</accession>
<evidence type="ECO:0008006" key="7">
    <source>
        <dbReference type="Google" id="ProtNLM"/>
    </source>
</evidence>
<evidence type="ECO:0000256" key="1">
    <source>
        <dbReference type="ARBA" id="ARBA00010061"/>
    </source>
</evidence>
<dbReference type="Gene3D" id="6.10.250.2470">
    <property type="match status" value="1"/>
</dbReference>
<comment type="similarity">
    <text evidence="1">Belongs to the BicD family.</text>
</comment>
<dbReference type="AlphaFoldDB" id="A0A564XWM1"/>
<feature type="compositionally biased region" description="Polar residues" evidence="4">
    <location>
        <begin position="816"/>
        <end position="838"/>
    </location>
</feature>
<feature type="compositionally biased region" description="Polar residues" evidence="4">
    <location>
        <begin position="800"/>
        <end position="809"/>
    </location>
</feature>
<dbReference type="Pfam" id="PF09730">
    <property type="entry name" value="BicD"/>
    <property type="match status" value="2"/>
</dbReference>
<dbReference type="GO" id="GO:0005794">
    <property type="term" value="C:Golgi apparatus"/>
    <property type="evidence" value="ECO:0007669"/>
    <property type="project" value="TreeGrafter"/>
</dbReference>
<feature type="region of interest" description="Disordered" evidence="4">
    <location>
        <begin position="505"/>
        <end position="524"/>
    </location>
</feature>
<dbReference type="Proteomes" id="UP000321570">
    <property type="component" value="Unassembled WGS sequence"/>
</dbReference>
<dbReference type="PANTHER" id="PTHR31233:SF6">
    <property type="entry name" value="PROTEIN BICAUDAL D"/>
    <property type="match status" value="1"/>
</dbReference>
<reference evidence="5 6" key="1">
    <citation type="submission" date="2019-07" db="EMBL/GenBank/DDBJ databases">
        <authorList>
            <person name="Jastrzebski P J."/>
            <person name="Paukszto L."/>
            <person name="Jastrzebski P J."/>
        </authorList>
    </citation>
    <scope>NUCLEOTIDE SEQUENCE [LARGE SCALE GENOMIC DNA]</scope>
    <source>
        <strain evidence="5 6">WMS-il1</strain>
    </source>
</reference>
<keyword evidence="2 3" id="KW-0175">Coiled coil</keyword>
<feature type="coiled-coil region" evidence="3">
    <location>
        <begin position="580"/>
        <end position="720"/>
    </location>
</feature>
<feature type="coiled-coil region" evidence="3">
    <location>
        <begin position="6"/>
        <end position="247"/>
    </location>
</feature>
<dbReference type="PANTHER" id="PTHR31233">
    <property type="entry name" value="BICAUDAL D FAMILY MEMBER"/>
    <property type="match status" value="1"/>
</dbReference>
<feature type="coiled-coil region" evidence="3">
    <location>
        <begin position="422"/>
        <end position="452"/>
    </location>
</feature>
<organism evidence="5 6">
    <name type="scientific">Hymenolepis diminuta</name>
    <name type="common">Rat tapeworm</name>
    <dbReference type="NCBI Taxonomy" id="6216"/>
    <lineage>
        <taxon>Eukaryota</taxon>
        <taxon>Metazoa</taxon>
        <taxon>Spiralia</taxon>
        <taxon>Lophotrochozoa</taxon>
        <taxon>Platyhelminthes</taxon>
        <taxon>Cestoda</taxon>
        <taxon>Eucestoda</taxon>
        <taxon>Cyclophyllidea</taxon>
        <taxon>Hymenolepididae</taxon>
        <taxon>Hymenolepis</taxon>
    </lineage>
</organism>
<dbReference type="GO" id="GO:0034452">
    <property type="term" value="F:dynactin binding"/>
    <property type="evidence" value="ECO:0007669"/>
    <property type="project" value="TreeGrafter"/>
</dbReference>
<evidence type="ECO:0000256" key="2">
    <source>
        <dbReference type="ARBA" id="ARBA00023054"/>
    </source>
</evidence>
<protein>
    <recommendedName>
        <fullName evidence="7">Protein bicaudal D</fullName>
    </recommendedName>
</protein>
<feature type="coiled-coil region" evidence="3">
    <location>
        <begin position="307"/>
        <end position="348"/>
    </location>
</feature>
<proteinExistence type="inferred from homology"/>
<keyword evidence="6" id="KW-1185">Reference proteome</keyword>